<dbReference type="InParanoid" id="H2AU27"/>
<dbReference type="GeneID" id="13885835"/>
<dbReference type="OrthoDB" id="94039at2759"/>
<gene>
    <name evidence="2" type="primary">KAFR0D02300</name>
    <name evidence="2" type="ORF">KAFR_0D02300</name>
</gene>
<dbReference type="InterPro" id="IPR000073">
    <property type="entry name" value="AB_hydrolase_1"/>
</dbReference>
<dbReference type="InterPro" id="IPR029058">
    <property type="entry name" value="AB_hydrolase_fold"/>
</dbReference>
<feature type="domain" description="AB hydrolase-1" evidence="1">
    <location>
        <begin position="59"/>
        <end position="323"/>
    </location>
</feature>
<protein>
    <recommendedName>
        <fullName evidence="1">AB hydrolase-1 domain-containing protein</fullName>
    </recommendedName>
</protein>
<dbReference type="KEGG" id="kaf:KAFR_0D02300"/>
<dbReference type="FunCoup" id="H2AU27">
    <property type="interactions" value="59"/>
</dbReference>
<dbReference type="PANTHER" id="PTHR43194">
    <property type="entry name" value="HYDROLASE ALPHA/BETA FOLD FAMILY"/>
    <property type="match status" value="1"/>
</dbReference>
<dbReference type="Pfam" id="PF12697">
    <property type="entry name" value="Abhydrolase_6"/>
    <property type="match status" value="1"/>
</dbReference>
<dbReference type="EMBL" id="HE650824">
    <property type="protein sequence ID" value="CCF57877.1"/>
    <property type="molecule type" value="Genomic_DNA"/>
</dbReference>
<dbReference type="Gene3D" id="3.40.50.1820">
    <property type="entry name" value="alpha/beta hydrolase"/>
    <property type="match status" value="1"/>
</dbReference>
<dbReference type="GO" id="GO:0019433">
    <property type="term" value="P:triglyceride catabolic process"/>
    <property type="evidence" value="ECO:0007669"/>
    <property type="project" value="EnsemblFungi"/>
</dbReference>
<sequence length="384" mass="43717">MQTLLDKHYTKETKVASACLSRAPNATLVPGKDKLSVVYDVFTNISAPATGDYKNINLMFLHGSGMNRAIWEYHIANFTKFLDALPFRFHKIVTLDQVNHGDSLVLNKNKLGVNFDWVDGARDACKVAELEFLQETTTTKAINVVVGHSMGGFQALSCGILFPYLFEVIIPIEPVVLTPVIPNEDKRTIIPENFYRALKGKMKDRFSLVECYDRYMEKETFYNRVHPEILARIKNFEKVEQNGQIITKMTNEQNMICYATLYPGGLWLIQSLESIVVPVYGIVGGVSNWCPPENQELLIKKIPNYEKVVIQEGDHLLNIELPDICIEHILRAIANYCRIHASENPGIITDLSDDKRESKFHGDFEKFINDRVDRKGSKRVLAKF</sequence>
<dbReference type="AlphaFoldDB" id="H2AU27"/>
<accession>H2AU27</accession>
<proteinExistence type="predicted"/>
<evidence type="ECO:0000313" key="2">
    <source>
        <dbReference type="EMBL" id="CCF57877.1"/>
    </source>
</evidence>
<dbReference type="RefSeq" id="XP_003957012.1">
    <property type="nucleotide sequence ID" value="XM_003956963.1"/>
</dbReference>
<dbReference type="eggNOG" id="ENOG502QT3R">
    <property type="taxonomic scope" value="Eukaryota"/>
</dbReference>
<dbReference type="GO" id="GO:0005782">
    <property type="term" value="C:peroxisomal matrix"/>
    <property type="evidence" value="ECO:0007669"/>
    <property type="project" value="EnsemblFungi"/>
</dbReference>
<dbReference type="InterPro" id="IPR050228">
    <property type="entry name" value="Carboxylesterase_BioH"/>
</dbReference>
<evidence type="ECO:0000313" key="3">
    <source>
        <dbReference type="Proteomes" id="UP000005220"/>
    </source>
</evidence>
<evidence type="ECO:0000259" key="1">
    <source>
        <dbReference type="Pfam" id="PF12697"/>
    </source>
</evidence>
<organism evidence="2 3">
    <name type="scientific">Kazachstania africana (strain ATCC 22294 / BCRC 22015 / CBS 2517 / CECT 1963 / NBRC 1671 / NRRL Y-8276)</name>
    <name type="common">Yeast</name>
    <name type="synonym">Kluyveromyces africanus</name>
    <dbReference type="NCBI Taxonomy" id="1071382"/>
    <lineage>
        <taxon>Eukaryota</taxon>
        <taxon>Fungi</taxon>
        <taxon>Dikarya</taxon>
        <taxon>Ascomycota</taxon>
        <taxon>Saccharomycotina</taxon>
        <taxon>Saccharomycetes</taxon>
        <taxon>Saccharomycetales</taxon>
        <taxon>Saccharomycetaceae</taxon>
        <taxon>Kazachstania</taxon>
    </lineage>
</organism>
<dbReference type="STRING" id="1071382.H2AU27"/>
<reference evidence="2 3" key="1">
    <citation type="journal article" date="2011" name="Proc. Natl. Acad. Sci. U.S.A.">
        <title>Evolutionary erosion of yeast sex chromosomes by mating-type switching accidents.</title>
        <authorList>
            <person name="Gordon J.L."/>
            <person name="Armisen D."/>
            <person name="Proux-Wera E."/>
            <person name="Oheigeartaigh S.S."/>
            <person name="Byrne K.P."/>
            <person name="Wolfe K.H."/>
        </authorList>
    </citation>
    <scope>NUCLEOTIDE SEQUENCE [LARGE SCALE GENOMIC DNA]</scope>
    <source>
        <strain evidence="3">ATCC 22294 / BCRC 22015 / CBS 2517 / CECT 1963 / NBRC 1671 / NRRL Y-8276</strain>
    </source>
</reference>
<name>H2AU27_KAZAF</name>
<dbReference type="PANTHER" id="PTHR43194:SF2">
    <property type="entry name" value="PEROXISOMAL MEMBRANE PROTEIN LPX1"/>
    <property type="match status" value="1"/>
</dbReference>
<keyword evidence="3" id="KW-1185">Reference proteome</keyword>
<dbReference type="Proteomes" id="UP000005220">
    <property type="component" value="Chromosome 4"/>
</dbReference>
<dbReference type="GO" id="GO:0004806">
    <property type="term" value="F:triacylglycerol lipase activity"/>
    <property type="evidence" value="ECO:0007669"/>
    <property type="project" value="EnsemblFungi"/>
</dbReference>
<dbReference type="HOGENOM" id="CLU_061432_0_0_1"/>
<dbReference type="SUPFAM" id="SSF53474">
    <property type="entry name" value="alpha/beta-Hydrolases"/>
    <property type="match status" value="1"/>
</dbReference>